<dbReference type="EMBL" id="DTBZ01000041">
    <property type="protein sequence ID" value="HGQ17674.1"/>
    <property type="molecule type" value="Genomic_DNA"/>
</dbReference>
<name>A0A7J3IA98_9CREN</name>
<keyword evidence="3" id="KW-0687">Ribonucleoprotein</keyword>
<dbReference type="Gene3D" id="2.30.30.100">
    <property type="match status" value="1"/>
</dbReference>
<evidence type="ECO:0000256" key="1">
    <source>
        <dbReference type="ARBA" id="ARBA00006850"/>
    </source>
</evidence>
<dbReference type="InterPro" id="IPR047575">
    <property type="entry name" value="Sm"/>
</dbReference>
<comment type="caution">
    <text evidence="5">The sequence shown here is derived from an EMBL/GenBank/DDBJ whole genome shotgun (WGS) entry which is preliminary data.</text>
</comment>
<dbReference type="Pfam" id="PF01423">
    <property type="entry name" value="LSM"/>
    <property type="match status" value="1"/>
</dbReference>
<dbReference type="GO" id="GO:0003723">
    <property type="term" value="F:RNA binding"/>
    <property type="evidence" value="ECO:0007669"/>
    <property type="project" value="InterPro"/>
</dbReference>
<evidence type="ECO:0000313" key="5">
    <source>
        <dbReference type="EMBL" id="HGN37533.1"/>
    </source>
</evidence>
<evidence type="ECO:0000313" key="6">
    <source>
        <dbReference type="EMBL" id="HGQ17674.1"/>
    </source>
</evidence>
<dbReference type="InterPro" id="IPR022901">
    <property type="entry name" value="snRNP_Sm-like_arc"/>
</dbReference>
<accession>A0A7J3IA98</accession>
<dbReference type="PANTHER" id="PTHR10553">
    <property type="entry name" value="SMALL NUCLEAR RIBONUCLEOPROTEIN"/>
    <property type="match status" value="1"/>
</dbReference>
<dbReference type="InterPro" id="IPR001163">
    <property type="entry name" value="Sm_dom_euk/arc"/>
</dbReference>
<protein>
    <recommendedName>
        <fullName evidence="2">Putative snRNP Sm-like protein</fullName>
    </recommendedName>
</protein>
<dbReference type="InterPro" id="IPR044641">
    <property type="entry name" value="Lsm7/SmG-like"/>
</dbReference>
<comment type="similarity">
    <text evidence="1">Belongs to the snRNP Sm proteins family.</text>
</comment>
<sequence>MSHSSVPVDTAHKILAEALGQVVLIRLRGGKVVRGRLKSYDLHLNIVLDDAEEEAIDGSWRKLGTVLIRGENIVVISPS</sequence>
<proteinExistence type="inferred from homology"/>
<dbReference type="PROSITE" id="PS52002">
    <property type="entry name" value="SM"/>
    <property type="match status" value="1"/>
</dbReference>
<dbReference type="CDD" id="cd01731">
    <property type="entry name" value="archaeal_Sm1"/>
    <property type="match status" value="1"/>
</dbReference>
<dbReference type="AlphaFoldDB" id="A0A7J3IA98"/>
<reference evidence="5" key="1">
    <citation type="journal article" date="2020" name="mSystems">
        <title>Genome- and Community-Level Interaction Insights into Carbon Utilization and Element Cycling Functions of Hydrothermarchaeota in Hydrothermal Sediment.</title>
        <authorList>
            <person name="Zhou Z."/>
            <person name="Liu Y."/>
            <person name="Xu W."/>
            <person name="Pan J."/>
            <person name="Luo Z.H."/>
            <person name="Li M."/>
        </authorList>
    </citation>
    <scope>NUCLEOTIDE SEQUENCE [LARGE SCALE GENOMIC DNA]</scope>
    <source>
        <strain evidence="5">SpSt-618</strain>
        <strain evidence="6">SpSt-657</strain>
    </source>
</reference>
<dbReference type="GO" id="GO:1990904">
    <property type="term" value="C:ribonucleoprotein complex"/>
    <property type="evidence" value="ECO:0007669"/>
    <property type="project" value="UniProtKB-KW"/>
</dbReference>
<dbReference type="SMART" id="SM00651">
    <property type="entry name" value="Sm"/>
    <property type="match status" value="1"/>
</dbReference>
<dbReference type="SUPFAM" id="SSF50182">
    <property type="entry name" value="Sm-like ribonucleoproteins"/>
    <property type="match status" value="1"/>
</dbReference>
<feature type="domain" description="Sm" evidence="4">
    <location>
        <begin position="10"/>
        <end position="79"/>
    </location>
</feature>
<dbReference type="EMBL" id="DTAI01000248">
    <property type="protein sequence ID" value="HGN37533.1"/>
    <property type="molecule type" value="Genomic_DNA"/>
</dbReference>
<evidence type="ECO:0000259" key="4">
    <source>
        <dbReference type="PROSITE" id="PS52002"/>
    </source>
</evidence>
<dbReference type="InterPro" id="IPR010920">
    <property type="entry name" value="LSM_dom_sf"/>
</dbReference>
<organism evidence="5">
    <name type="scientific">Ignisphaera aggregans</name>
    <dbReference type="NCBI Taxonomy" id="334771"/>
    <lineage>
        <taxon>Archaea</taxon>
        <taxon>Thermoproteota</taxon>
        <taxon>Thermoprotei</taxon>
        <taxon>Desulfurococcales</taxon>
        <taxon>Desulfurococcaceae</taxon>
        <taxon>Ignisphaera</taxon>
    </lineage>
</organism>
<evidence type="ECO:0000256" key="3">
    <source>
        <dbReference type="ARBA" id="ARBA00023274"/>
    </source>
</evidence>
<gene>
    <name evidence="5" type="ORF">ENT87_08325</name>
    <name evidence="6" type="ORF">ENU30_01645</name>
</gene>
<dbReference type="PANTHER" id="PTHR10553:SF5">
    <property type="entry name" value="U6 SNRNA-ASSOCIATED SM-LIKE PROTEIN LSM7"/>
    <property type="match status" value="1"/>
</dbReference>
<evidence type="ECO:0000256" key="2">
    <source>
        <dbReference type="ARBA" id="ARBA00021121"/>
    </source>
</evidence>